<dbReference type="KEGG" id="pcl:Pcal_0538"/>
<name>A3MTJ8_PYRCJ</name>
<protein>
    <submittedName>
        <fullName evidence="1">Uncharacterized protein</fullName>
    </submittedName>
</protein>
<dbReference type="EMBL" id="CP000561">
    <property type="protein sequence ID" value="ABO07965.1"/>
    <property type="molecule type" value="Genomic_DNA"/>
</dbReference>
<proteinExistence type="predicted"/>
<dbReference type="AlphaFoldDB" id="A3MTJ8"/>
<accession>A3MTJ8</accession>
<evidence type="ECO:0000313" key="2">
    <source>
        <dbReference type="Proteomes" id="UP000001431"/>
    </source>
</evidence>
<dbReference type="STRING" id="410359.Pcal_0538"/>
<reference evidence="1" key="1">
    <citation type="submission" date="2007-02" db="EMBL/GenBank/DDBJ databases">
        <title>Complete sequence of Pyrobaculum calidifontis JCM 11548.</title>
        <authorList>
            <consortium name="US DOE Joint Genome Institute"/>
            <person name="Copeland A."/>
            <person name="Lucas S."/>
            <person name="Lapidus A."/>
            <person name="Barry K."/>
            <person name="Glavina del Rio T."/>
            <person name="Dalin E."/>
            <person name="Tice H."/>
            <person name="Pitluck S."/>
            <person name="Chain P."/>
            <person name="Malfatti S."/>
            <person name="Shin M."/>
            <person name="Vergez L."/>
            <person name="Schmutz J."/>
            <person name="Larimer F."/>
            <person name="Land M."/>
            <person name="Hauser L."/>
            <person name="Kyrpides N."/>
            <person name="Mikhailova N."/>
            <person name="Cozen A.E."/>
            <person name="Fitz-Gibbon S.T."/>
            <person name="House C.H."/>
            <person name="Saltikov C."/>
            <person name="Lowe T.M."/>
            <person name="Richardson P."/>
        </authorList>
    </citation>
    <scope>NUCLEOTIDE SEQUENCE [LARGE SCALE GENOMIC DNA]</scope>
    <source>
        <strain evidence="1">JCM 11548</strain>
    </source>
</reference>
<organism evidence="1 2">
    <name type="scientific">Pyrobaculum calidifontis (strain DSM 21063 / JCM 11548 / VA1)</name>
    <dbReference type="NCBI Taxonomy" id="410359"/>
    <lineage>
        <taxon>Archaea</taxon>
        <taxon>Thermoproteota</taxon>
        <taxon>Thermoprotei</taxon>
        <taxon>Thermoproteales</taxon>
        <taxon>Thermoproteaceae</taxon>
        <taxon>Pyrobaculum</taxon>
    </lineage>
</organism>
<keyword evidence="2" id="KW-1185">Reference proteome</keyword>
<evidence type="ECO:0000313" key="1">
    <source>
        <dbReference type="EMBL" id="ABO07965.1"/>
    </source>
</evidence>
<sequence>MKAGCTASHKLLSPETHVESPRRVVLLQYPPPPVVTPHLITAASLISTKLYGLFDLGSYIARLVEAGVQKYGEPLDPCWLYAVLPSGYKHFAYFSDQAPGAEGEYASLYPDPYLGTLFVAASGRRAVFRPLSGDYLDGLFQSLAGAEGWNIRVANYVEYELYENRHVVNRECVVERLRQILPREFTYEKDALLSVLVPTMPQAFLTDPQMTKLVALGFMEYRETTIVPTPLLVSLLSMIL</sequence>
<dbReference type="Proteomes" id="UP000001431">
    <property type="component" value="Chromosome"/>
</dbReference>
<dbReference type="eggNOG" id="arCOG07031">
    <property type="taxonomic scope" value="Archaea"/>
</dbReference>
<dbReference type="HOGENOM" id="CLU_1243065_0_0_2"/>
<gene>
    <name evidence="1" type="ordered locus">Pcal_0538</name>
</gene>